<dbReference type="InterPro" id="IPR019035">
    <property type="entry name" value="Mediator_Med12"/>
</dbReference>
<dbReference type="Proteomes" id="UP000024635">
    <property type="component" value="Unassembled WGS sequence"/>
</dbReference>
<keyword evidence="6" id="KW-0804">Transcription</keyword>
<feature type="region of interest" description="Disordered" evidence="8">
    <location>
        <begin position="1876"/>
        <end position="2166"/>
    </location>
</feature>
<keyword evidence="7" id="KW-0539">Nucleus</keyword>
<feature type="compositionally biased region" description="Low complexity" evidence="8">
    <location>
        <begin position="2093"/>
        <end position="2102"/>
    </location>
</feature>
<dbReference type="GO" id="GO:0016592">
    <property type="term" value="C:mediator complex"/>
    <property type="evidence" value="ECO:0007669"/>
    <property type="project" value="InterPro"/>
</dbReference>
<reference evidence="11" key="1">
    <citation type="journal article" date="2015" name="Nat. Genet.">
        <title>The genome and transcriptome of the zoonotic hookworm Ancylostoma ceylanicum identify infection-specific gene families.</title>
        <authorList>
            <person name="Schwarz E.M."/>
            <person name="Hu Y."/>
            <person name="Antoshechkin I."/>
            <person name="Miller M.M."/>
            <person name="Sternberg P.W."/>
            <person name="Aroian R.V."/>
        </authorList>
    </citation>
    <scope>NUCLEOTIDE SEQUENCE</scope>
    <source>
        <strain evidence="11">HY135</strain>
    </source>
</reference>
<evidence type="ECO:0000256" key="6">
    <source>
        <dbReference type="ARBA" id="ARBA00023163"/>
    </source>
</evidence>
<keyword evidence="4" id="KW-0805">Transcription regulation</keyword>
<feature type="compositionally biased region" description="Low complexity" evidence="8">
    <location>
        <begin position="2127"/>
        <end position="2144"/>
    </location>
</feature>
<evidence type="ECO:0000256" key="3">
    <source>
        <dbReference type="ARBA" id="ARBA00022491"/>
    </source>
</evidence>
<feature type="compositionally biased region" description="Low complexity" evidence="8">
    <location>
        <begin position="2060"/>
        <end position="2079"/>
    </location>
</feature>
<dbReference type="PANTHER" id="PTHR46007">
    <property type="entry name" value="MEDIATOR OF RNA POLYMERASE II TRANSCRIPTION SUBUNIT 12"/>
    <property type="match status" value="1"/>
</dbReference>
<sequence length="2223" mass="251876">MSAKTSKVLSWYQSTADKRILRRHKIGPPDVHPQEPRQEEDNLSNERLRKGYQVGTTPFEHESLVFNSRSAKLDRLDEAHAKSAALLNLVLHRKGEINANLDKERRKNRETTGAQFATAKAKERAAWFTDLARGKALSQLAKKVPTIKRREEGLDYLCDYRIPSFRALWYLKVTAALTGSPSTAKQKKSISDLFSAEYKDIFVKAIKELTIRMWDVNDLSTCPVYTERWLYISNLSKCAFEDGVIERQDFLNELCDIFSDYFVRRVKNEEKLPQLRVYLLFLTQFLRHINNNLILARRLAHMIAMKLRLYKMEYDEQNNTVTKGSEAFMVLTKCSALRPIIHVLTAVLQNIVIDAPAAVIWNKFKVSTTDKLPFILSQLCGSPLDLLPCAIHELPLPPGKESERFVELLKLRTAEIVRRSQAVQDKWSFNQKEQFAFAKLVNGCLDVIGILDSTDVLEPNILPAVTTRIFNFRSENWAEEVLIRIKLMLHWAVTAEREGSHRAIIVTKVIYQQVLNQQSYMFGPFHMQDIILNYFYTEAPTHGSKYYHQEFASLVTLFIELSRFKLFVHDCFVKELIKSGELDYQRPVMDKFKCESKPPDPITSSLISAQFEDLTPEEPPKPTGLISYKQEEKDEHVYLNGSMSMNDRILIQMPLRQTEEHRSEANQRALVLYGMDDARENHKAEMKKIAKEICKIWQKKIYVQFSEGNEAPSWKQSINSQRIVEILARFRSQTYYDQMMICGWCAESFSDMIRDFILGHCLQMPTSEGLDIICGMFESAQYIYGIFELCEAVTPLLPCAEKVIRSLAADVIPGSMSGQLGYVFVAYICRHWHYFLHSDLAPTITNQLYELIERMIRAHEYPMTSWGRTIAAFVYHSKSQLKKSQLSDIKLHGARDDFRHVFNHGSSSYNGGSRYNALFFKDVFEKKLRFFSYHEYKKRLPSFGQLYNRYSFVINSFIAAKNFMRDHDRLSDLAAFCGHISAQIPALADEWVAAIKALCCTSVSQHTGYGELLAHIDVNDCSTHYPIATFVMLLAGKYAFSVPRLIAELLNNAFPVIMKREQSSFVSGRYNVIGRSEYDCEPGVCLTLLILAQLSCATDEPFHLSEHYVGGTPRIKLLAKCADELMLSMIHWCEMDNVLFPMLSNICILMDTLRTRFKDLDFEPSRIVDSTTYRREYLMIMLKAVQLIICEEDWVTMKMFKIVETNRMEAFNHDRLKQNCLGQQLLRLGIRRRSERDVVRELSVCNGNSKKALIDKLLAVMNMWNMRATLFDLMLMIKEISPEGAQKHAQQSAIAADALMGEIGKCCRDLFTNAHKEGLQLSSAVLGRDFRFRHVTNFWLIALLVRLCPQPNNVPNQFHHMTVSGKFLKEAASMLDTANDSSKERIQQSAWLLSQQPFLNLVLACLKGEDFQPNKDLLVSSLYKQLLDLTSKTKENPALPLMEKFSAEREGLLLRLSLVGGIFKQICQPQHSEGWSHLFFQMMLYGMVSPDKDRILYDSCYDMLSTLMLWTLTDPSTATQQLSEGSEPKFRWPYYSIIIKKLKKEIADQRVPPELRALLQFLPIPKNTISVFAMEPYGAPPATNVQKVSGGAARPPSVSQSTPMTGLRHGRYALHVSEKVKTSSYDFIHAYINEQNSKGGWKWSWFQASKVDRLPCPVQKWVARLLVHKHQLEYQRPNAVINEASDHFLSAPAVETTGEAPPPSASSANTPGTQTPATPTASVVTEATTPGNEEAITSLNSAVSTPTTNDVNMDDTTPEQNRSLSSASNPIVSPRAAVRGGRKRGNVNRQHSAGSRQKRSASRNEPPGPSVTAPFNQTWHGTGPNQAGNVLSQPDSVTYSQHQTQQVSSNAVKDPTKTKIQECINKKRLEAARISAGFPGPSSSQPSTIGPNLSQTTYSEPNFNHHSANNRSMPGDYQSQQPGQGSFVQNAGSHMQTTMLQQQSQPSLDPSQQSQQQMPQQQQIQSNQQGHHQLPAHQQQQSSQQPSGAVPHSMQPQVMQHMQPHHMQQQMPPQQSMQQSHMPSQTMQHPQVPQQPMMQQQMGQSHVQQQRSSNAQGAMGNQQFSQVGGSGQHQSSIGGPMQMGYQGQAHTAQPPQQSQQQPRNTMGQFTSRDGSMSMDYQQGGRGSRQSMQMNQQMGSQGTMGRNTISGNQMNSQGHMGSQHIPDGQQVMGQQIGGHAMGSQQMAHQMGQSSMSGQQYFMQQDQRIMNPPYSQSQYQSNNQF</sequence>
<dbReference type="GO" id="GO:0003713">
    <property type="term" value="F:transcription coactivator activity"/>
    <property type="evidence" value="ECO:0007669"/>
    <property type="project" value="TreeGrafter"/>
</dbReference>
<organism evidence="10 11">
    <name type="scientific">Ancylostoma ceylanicum</name>
    <dbReference type="NCBI Taxonomy" id="53326"/>
    <lineage>
        <taxon>Eukaryota</taxon>
        <taxon>Metazoa</taxon>
        <taxon>Ecdysozoa</taxon>
        <taxon>Nematoda</taxon>
        <taxon>Chromadorea</taxon>
        <taxon>Rhabditida</taxon>
        <taxon>Rhabditina</taxon>
        <taxon>Rhabditomorpha</taxon>
        <taxon>Strongyloidea</taxon>
        <taxon>Ancylostomatidae</taxon>
        <taxon>Ancylostomatinae</taxon>
        <taxon>Ancylostoma</taxon>
    </lineage>
</organism>
<feature type="compositionally biased region" description="Polar residues" evidence="8">
    <location>
        <begin position="1881"/>
        <end position="1940"/>
    </location>
</feature>
<evidence type="ECO:0000256" key="2">
    <source>
        <dbReference type="ARBA" id="ARBA00010289"/>
    </source>
</evidence>
<dbReference type="OrthoDB" id="20828at2759"/>
<feature type="compositionally biased region" description="Basic and acidic residues" evidence="8">
    <location>
        <begin position="32"/>
        <end position="44"/>
    </location>
</feature>
<feature type="compositionally biased region" description="Polar residues" evidence="8">
    <location>
        <begin position="1758"/>
        <end position="1771"/>
    </location>
</feature>
<name>A0A016THQ8_9BILA</name>
<evidence type="ECO:0000256" key="4">
    <source>
        <dbReference type="ARBA" id="ARBA00023015"/>
    </source>
</evidence>
<comment type="similarity">
    <text evidence="2">Belongs to the Mediator complex subunit 12 family.</text>
</comment>
<dbReference type="Pfam" id="PF12145">
    <property type="entry name" value="Med12-LCEWAV"/>
    <property type="match status" value="2"/>
</dbReference>
<keyword evidence="11" id="KW-1185">Reference proteome</keyword>
<evidence type="ECO:0000259" key="9">
    <source>
        <dbReference type="SMART" id="SM01281"/>
    </source>
</evidence>
<feature type="compositionally biased region" description="Low complexity" evidence="8">
    <location>
        <begin position="1941"/>
        <end position="2050"/>
    </location>
</feature>
<dbReference type="Pfam" id="PF09497">
    <property type="entry name" value="Med12"/>
    <property type="match status" value="1"/>
</dbReference>
<feature type="domain" description="Mediator complex subunit Med12" evidence="9">
    <location>
        <begin position="115"/>
        <end position="172"/>
    </location>
</feature>
<dbReference type="GO" id="GO:0045944">
    <property type="term" value="P:positive regulation of transcription by RNA polymerase II"/>
    <property type="evidence" value="ECO:0007669"/>
    <property type="project" value="TreeGrafter"/>
</dbReference>
<feature type="compositionally biased region" description="Polar residues" evidence="8">
    <location>
        <begin position="1813"/>
        <end position="1851"/>
    </location>
</feature>
<evidence type="ECO:0000256" key="1">
    <source>
        <dbReference type="ARBA" id="ARBA00004123"/>
    </source>
</evidence>
<protein>
    <recommendedName>
        <fullName evidence="9">Mediator complex subunit Med12 domain-containing protein</fullName>
    </recommendedName>
</protein>
<dbReference type="InterPro" id="IPR051647">
    <property type="entry name" value="Mediator_comp_sub12"/>
</dbReference>
<feature type="region of interest" description="Disordered" evidence="8">
    <location>
        <begin position="1694"/>
        <end position="1858"/>
    </location>
</feature>
<comment type="subcellular location">
    <subcellularLocation>
        <location evidence="1">Nucleus</location>
    </subcellularLocation>
</comment>
<evidence type="ECO:0000256" key="5">
    <source>
        <dbReference type="ARBA" id="ARBA00023159"/>
    </source>
</evidence>
<dbReference type="PANTHER" id="PTHR46007:SF11">
    <property type="entry name" value="MEDIATOR OF RNA POLYMERASE II TRANSCRIPTION SUBUNIT 12"/>
    <property type="match status" value="1"/>
</dbReference>
<feature type="region of interest" description="Disordered" evidence="8">
    <location>
        <begin position="1585"/>
        <end position="1604"/>
    </location>
</feature>
<comment type="caution">
    <text evidence="10">The sequence shown here is derived from an EMBL/GenBank/DDBJ whole genome shotgun (WGS) entry which is preliminary data.</text>
</comment>
<feature type="compositionally biased region" description="Polar residues" evidence="8">
    <location>
        <begin position="2103"/>
        <end position="2120"/>
    </location>
</feature>
<evidence type="ECO:0000256" key="8">
    <source>
        <dbReference type="SAM" id="MobiDB-lite"/>
    </source>
</evidence>
<feature type="compositionally biased region" description="Polar residues" evidence="8">
    <location>
        <begin position="2145"/>
        <end position="2159"/>
    </location>
</feature>
<feature type="compositionally biased region" description="Polar residues" evidence="8">
    <location>
        <begin position="1722"/>
        <end position="1751"/>
    </location>
</feature>
<dbReference type="EMBL" id="JARK01001438">
    <property type="protein sequence ID" value="EYC02118.1"/>
    <property type="molecule type" value="Genomic_DNA"/>
</dbReference>
<evidence type="ECO:0000313" key="10">
    <source>
        <dbReference type="EMBL" id="EYC02118.1"/>
    </source>
</evidence>
<keyword evidence="3" id="KW-0678">Repressor</keyword>
<feature type="region of interest" description="Disordered" evidence="8">
    <location>
        <begin position="22"/>
        <end position="44"/>
    </location>
</feature>
<dbReference type="SMART" id="SM01281">
    <property type="entry name" value="Med12"/>
    <property type="match status" value="1"/>
</dbReference>
<dbReference type="InterPro" id="IPR021990">
    <property type="entry name" value="Mediator_Med12_LCEWAV"/>
</dbReference>
<gene>
    <name evidence="10" type="primary">Acey_s0102.g3498</name>
    <name evidence="10" type="synonym">Acey-dpy-22</name>
    <name evidence="10" type="ORF">Y032_0102g3498</name>
</gene>
<evidence type="ECO:0000313" key="11">
    <source>
        <dbReference type="Proteomes" id="UP000024635"/>
    </source>
</evidence>
<feature type="compositionally biased region" description="Low complexity" evidence="8">
    <location>
        <begin position="1705"/>
        <end position="1721"/>
    </location>
</feature>
<keyword evidence="5" id="KW-0010">Activator</keyword>
<evidence type="ECO:0000256" key="7">
    <source>
        <dbReference type="ARBA" id="ARBA00023242"/>
    </source>
</evidence>
<accession>A0A016THQ8</accession>
<dbReference type="STRING" id="53326.A0A016THQ8"/>
<proteinExistence type="inferred from homology"/>